<evidence type="ECO:0000313" key="4">
    <source>
        <dbReference type="EMBL" id="MBN7814195.1"/>
    </source>
</evidence>
<dbReference type="Gene3D" id="2.40.50.1020">
    <property type="entry name" value="LytTr DNA-binding domain"/>
    <property type="match status" value="1"/>
</dbReference>
<keyword evidence="5" id="KW-1185">Reference proteome</keyword>
<evidence type="ECO:0000256" key="2">
    <source>
        <dbReference type="PROSITE-ProRule" id="PRU00169"/>
    </source>
</evidence>
<gene>
    <name evidence="4" type="ORF">J0A69_02090</name>
</gene>
<dbReference type="InterPro" id="IPR050595">
    <property type="entry name" value="Bact_response_regulator"/>
</dbReference>
<dbReference type="RefSeq" id="WP_206584853.1">
    <property type="nucleotide sequence ID" value="NZ_JAFKCU010000001.1"/>
</dbReference>
<keyword evidence="1 2" id="KW-0597">Phosphoprotein</keyword>
<dbReference type="SUPFAM" id="SSF52172">
    <property type="entry name" value="CheY-like"/>
    <property type="match status" value="1"/>
</dbReference>
<dbReference type="PANTHER" id="PTHR44591">
    <property type="entry name" value="STRESS RESPONSE REGULATOR PROTEIN 1"/>
    <property type="match status" value="1"/>
</dbReference>
<dbReference type="InterPro" id="IPR007492">
    <property type="entry name" value="LytTR_DNA-bd_dom"/>
</dbReference>
<proteinExistence type="predicted"/>
<name>A0ABS3CDC1_9BACT</name>
<dbReference type="Gene3D" id="3.40.50.2300">
    <property type="match status" value="1"/>
</dbReference>
<dbReference type="SMART" id="SM00850">
    <property type="entry name" value="LytTR"/>
    <property type="match status" value="1"/>
</dbReference>
<feature type="modified residue" description="4-aspartylphosphate" evidence="2">
    <location>
        <position position="57"/>
    </location>
</feature>
<reference evidence="4 5" key="1">
    <citation type="submission" date="2021-03" db="EMBL/GenBank/DDBJ databases">
        <title>novel species isolated from a fishpond in China.</title>
        <authorList>
            <person name="Lu H."/>
            <person name="Cai Z."/>
        </authorList>
    </citation>
    <scope>NUCLEOTIDE SEQUENCE [LARGE SCALE GENOMIC DNA]</scope>
    <source>
        <strain evidence="4 5">YJ13C</strain>
    </source>
</reference>
<organism evidence="4 5">
    <name type="scientific">Algoriphagus pacificus</name>
    <dbReference type="NCBI Taxonomy" id="2811234"/>
    <lineage>
        <taxon>Bacteria</taxon>
        <taxon>Pseudomonadati</taxon>
        <taxon>Bacteroidota</taxon>
        <taxon>Cytophagia</taxon>
        <taxon>Cytophagales</taxon>
        <taxon>Cyclobacteriaceae</taxon>
        <taxon>Algoriphagus</taxon>
    </lineage>
</organism>
<dbReference type="PROSITE" id="PS50110">
    <property type="entry name" value="RESPONSE_REGULATORY"/>
    <property type="match status" value="1"/>
</dbReference>
<dbReference type="Pfam" id="PF00072">
    <property type="entry name" value="Response_reg"/>
    <property type="match status" value="1"/>
</dbReference>
<dbReference type="InterPro" id="IPR001789">
    <property type="entry name" value="Sig_transdc_resp-reg_receiver"/>
</dbReference>
<dbReference type="Pfam" id="PF04397">
    <property type="entry name" value="LytTR"/>
    <property type="match status" value="1"/>
</dbReference>
<protein>
    <submittedName>
        <fullName evidence="4">Response regulator transcription factor</fullName>
    </submittedName>
</protein>
<evidence type="ECO:0000259" key="3">
    <source>
        <dbReference type="PROSITE" id="PS50110"/>
    </source>
</evidence>
<accession>A0ABS3CDC1</accession>
<evidence type="ECO:0000313" key="5">
    <source>
        <dbReference type="Proteomes" id="UP000664480"/>
    </source>
</evidence>
<comment type="caution">
    <text evidence="4">The sequence shown here is derived from an EMBL/GenBank/DDBJ whole genome shotgun (WGS) entry which is preliminary data.</text>
</comment>
<dbReference type="EMBL" id="JAFKCU010000001">
    <property type="protein sequence ID" value="MBN7814195.1"/>
    <property type="molecule type" value="Genomic_DNA"/>
</dbReference>
<dbReference type="PANTHER" id="PTHR44591:SF3">
    <property type="entry name" value="RESPONSE REGULATORY DOMAIN-CONTAINING PROTEIN"/>
    <property type="match status" value="1"/>
</dbReference>
<dbReference type="SMART" id="SM00448">
    <property type="entry name" value="REC"/>
    <property type="match status" value="1"/>
</dbReference>
<dbReference type="Proteomes" id="UP000664480">
    <property type="component" value="Unassembled WGS sequence"/>
</dbReference>
<dbReference type="InterPro" id="IPR011006">
    <property type="entry name" value="CheY-like_superfamily"/>
</dbReference>
<sequence length="242" mass="27667">MTQKIKLCLIDDEEQTLEKLRDLIAMIPGFHVEFATTDPMLGLDFMLAGKADILVTDIVMPHLGGLELINQLSELKIPVIICSGFTKYALEGFMVDAVHFVEKPIKFPMLSKGLKKASFFLQRNPNIKEFLKKKYVIFGEKGSHKRQMIMLEKIEYVEQQGKNSYIFTTDLKKYSVTNNFQTTLNKINLPTLIRIHQSFAVNVLQLKEIMPKECVLASGKILPISRIFKGELLDIMNDRLLT</sequence>
<evidence type="ECO:0000256" key="1">
    <source>
        <dbReference type="ARBA" id="ARBA00022553"/>
    </source>
</evidence>
<feature type="domain" description="Response regulatory" evidence="3">
    <location>
        <begin position="6"/>
        <end position="118"/>
    </location>
</feature>